<dbReference type="EMBL" id="CP013614">
    <property type="protein sequence ID" value="ALS02256.1"/>
    <property type="molecule type" value="Genomic_DNA"/>
</dbReference>
<accession>A0A0S3KD74</accession>
<evidence type="ECO:0000259" key="4">
    <source>
        <dbReference type="SMART" id="SM00729"/>
    </source>
</evidence>
<dbReference type="PANTHER" id="PTHR43432">
    <property type="entry name" value="SLR0285 PROTEIN"/>
    <property type="match status" value="1"/>
</dbReference>
<dbReference type="InterPro" id="IPR040086">
    <property type="entry name" value="MJ0683-like"/>
</dbReference>
<dbReference type="InterPro" id="IPR007197">
    <property type="entry name" value="rSAM"/>
</dbReference>
<dbReference type="Proteomes" id="UP000183039">
    <property type="component" value="Unassembled WGS sequence"/>
</dbReference>
<evidence type="ECO:0000256" key="1">
    <source>
        <dbReference type="ARBA" id="ARBA00022723"/>
    </source>
</evidence>
<proteinExistence type="predicted"/>
<evidence type="ECO:0000313" key="6">
    <source>
        <dbReference type="EMBL" id="OJG92385.1"/>
    </source>
</evidence>
<keyword evidence="7" id="KW-1185">Reference proteome</keyword>
<sequence length="294" mass="33926">MDYISAKSILSKSRTNEWFGTDYTMNLYKGCHHGCVYCDSRSECYQIDHFEKVRGKKQAIEILSKELSSKKKKGIVGTGSMSDPYNFFERSQKLTLRSLELFHHFGYGVSIATKSSLVTRDHQLLERIAQHSPVNVSLSVSTMDDELAKKIERAVSLPSQRLEAVRQLATSGIYTGVILMPMLPFLTDDWSTIELVVLKAAEAGAKYVYPFFGMTLRDRQKEHYFTFLAHYFPEILMKYKENYDRNYFCGIQNQAQITSKFYTLCDKLGMDYQMEKIIHNYQAPYVSNQGTLFD</sequence>
<dbReference type="GO" id="GO:0046872">
    <property type="term" value="F:metal ion binding"/>
    <property type="evidence" value="ECO:0007669"/>
    <property type="project" value="UniProtKB-KW"/>
</dbReference>
<dbReference type="SMART" id="SM00729">
    <property type="entry name" value="Elp3"/>
    <property type="match status" value="1"/>
</dbReference>
<evidence type="ECO:0000313" key="5">
    <source>
        <dbReference type="EMBL" id="ALS02256.1"/>
    </source>
</evidence>
<dbReference type="SFLD" id="SFLDS00029">
    <property type="entry name" value="Radical_SAM"/>
    <property type="match status" value="1"/>
</dbReference>
<dbReference type="OrthoDB" id="9785699at2"/>
<evidence type="ECO:0000313" key="8">
    <source>
        <dbReference type="Proteomes" id="UP000183039"/>
    </source>
</evidence>
<dbReference type="GO" id="GO:0051536">
    <property type="term" value="F:iron-sulfur cluster binding"/>
    <property type="evidence" value="ECO:0007669"/>
    <property type="project" value="UniProtKB-KW"/>
</dbReference>
<dbReference type="Proteomes" id="UP000065511">
    <property type="component" value="Chromosome"/>
</dbReference>
<reference evidence="6 8" key="1">
    <citation type="submission" date="2014-12" db="EMBL/GenBank/DDBJ databases">
        <title>Draft genome sequences of 29 type strains of Enterococci.</title>
        <authorList>
            <person name="Zhong Z."/>
            <person name="Sun Z."/>
            <person name="Liu W."/>
            <person name="Zhang W."/>
            <person name="Zhang H."/>
        </authorList>
    </citation>
    <scope>NUCLEOTIDE SEQUENCE [LARGE SCALE GENOMIC DNA]</scope>
    <source>
        <strain evidence="6 8">DSM 22801</strain>
    </source>
</reference>
<dbReference type="SFLD" id="SFLDG01084">
    <property type="entry name" value="Uncharacterised_Radical_SAM_Su"/>
    <property type="match status" value="1"/>
</dbReference>
<protein>
    <submittedName>
        <fullName evidence="5">Radical SAM protein</fullName>
    </submittedName>
</protein>
<dbReference type="KEGG" id="ess:ATZ33_12935"/>
<name>A0A0S3KD74_9ENTE</name>
<dbReference type="SUPFAM" id="SSF102114">
    <property type="entry name" value="Radical SAM enzymes"/>
    <property type="match status" value="1"/>
</dbReference>
<evidence type="ECO:0000256" key="2">
    <source>
        <dbReference type="ARBA" id="ARBA00023004"/>
    </source>
</evidence>
<keyword evidence="1" id="KW-0479">Metal-binding</keyword>
<dbReference type="PANTHER" id="PTHR43432:SF5">
    <property type="entry name" value="ELP3_MIAA_NIFB-LIKE RADICAL SAM CORE DOMAIN-CONTAINING PROTEIN"/>
    <property type="match status" value="1"/>
</dbReference>
<keyword evidence="3" id="KW-0411">Iron-sulfur</keyword>
<dbReference type="InterPro" id="IPR006638">
    <property type="entry name" value="Elp3/MiaA/NifB-like_rSAM"/>
</dbReference>
<dbReference type="RefSeq" id="WP_071877119.1">
    <property type="nucleotide sequence ID" value="NZ_JXLC01000006.1"/>
</dbReference>
<feature type="domain" description="Elp3/MiaA/NifB-like radical SAM core" evidence="4">
    <location>
        <begin position="21"/>
        <end position="230"/>
    </location>
</feature>
<organism evidence="6 8">
    <name type="scientific">Enterococcus silesiacus</name>
    <dbReference type="NCBI Taxonomy" id="332949"/>
    <lineage>
        <taxon>Bacteria</taxon>
        <taxon>Bacillati</taxon>
        <taxon>Bacillota</taxon>
        <taxon>Bacilli</taxon>
        <taxon>Lactobacillales</taxon>
        <taxon>Enterococcaceae</taxon>
        <taxon>Enterococcus</taxon>
    </lineage>
</organism>
<dbReference type="Pfam" id="PF04055">
    <property type="entry name" value="Radical_SAM"/>
    <property type="match status" value="1"/>
</dbReference>
<gene>
    <name evidence="5" type="ORF">ATZ33_12935</name>
    <name evidence="6" type="ORF">RV15_GL003178</name>
</gene>
<dbReference type="CDD" id="cd01335">
    <property type="entry name" value="Radical_SAM"/>
    <property type="match status" value="1"/>
</dbReference>
<dbReference type="EMBL" id="JXLC01000006">
    <property type="protein sequence ID" value="OJG92385.1"/>
    <property type="molecule type" value="Genomic_DNA"/>
</dbReference>
<reference evidence="5 7" key="2">
    <citation type="submission" date="2015-12" db="EMBL/GenBank/DDBJ databases">
        <authorList>
            <person name="Lauer A."/>
            <person name="Humrighouse B."/>
            <person name="Loparev V."/>
            <person name="Shewmaker P.L."/>
            <person name="Whitney A.M."/>
            <person name="McLaughlin R.W."/>
        </authorList>
    </citation>
    <scope>NUCLEOTIDE SEQUENCE [LARGE SCALE GENOMIC DNA]</scope>
    <source>
        <strain evidence="5 7">LMG 23085</strain>
    </source>
</reference>
<dbReference type="Gene3D" id="3.80.30.30">
    <property type="match status" value="1"/>
</dbReference>
<dbReference type="GO" id="GO:0003824">
    <property type="term" value="F:catalytic activity"/>
    <property type="evidence" value="ECO:0007669"/>
    <property type="project" value="InterPro"/>
</dbReference>
<dbReference type="InterPro" id="IPR058240">
    <property type="entry name" value="rSAM_sf"/>
</dbReference>
<dbReference type="AlphaFoldDB" id="A0A0S3KD74"/>
<evidence type="ECO:0000313" key="7">
    <source>
        <dbReference type="Proteomes" id="UP000065511"/>
    </source>
</evidence>
<evidence type="ECO:0000256" key="3">
    <source>
        <dbReference type="ARBA" id="ARBA00023014"/>
    </source>
</evidence>
<keyword evidence="2" id="KW-0408">Iron</keyword>